<evidence type="ECO:0000313" key="1">
    <source>
        <dbReference type="EMBL" id="RCN38644.1"/>
    </source>
</evidence>
<sequence>MDTSYAKNVTEEVWKRVLESLAYYLSMGMDEEGPEMAELFHDRDYKSRRSHISRHSPLLHAVTTKKDNAELHKDFRDSEELEAVGVGQSESTRYTYIVRRCQQNRGIHKIPRASLISAHDMDQRDSRDCGGNGTSRSFALRTLLKHSTATFRNILAVKQTRISEHSGIAYAVPTLALTSKYEE</sequence>
<organism evidence="1 2">
    <name type="scientific">Ancylostoma caninum</name>
    <name type="common">Dog hookworm</name>
    <dbReference type="NCBI Taxonomy" id="29170"/>
    <lineage>
        <taxon>Eukaryota</taxon>
        <taxon>Metazoa</taxon>
        <taxon>Ecdysozoa</taxon>
        <taxon>Nematoda</taxon>
        <taxon>Chromadorea</taxon>
        <taxon>Rhabditida</taxon>
        <taxon>Rhabditina</taxon>
        <taxon>Rhabditomorpha</taxon>
        <taxon>Strongyloidea</taxon>
        <taxon>Ancylostomatidae</taxon>
        <taxon>Ancylostomatinae</taxon>
        <taxon>Ancylostoma</taxon>
    </lineage>
</organism>
<dbReference type="AlphaFoldDB" id="A0A368G2H1"/>
<proteinExistence type="predicted"/>
<protein>
    <submittedName>
        <fullName evidence="1">Uncharacterized protein</fullName>
    </submittedName>
</protein>
<accession>A0A368G2H1</accession>
<dbReference type="Proteomes" id="UP000252519">
    <property type="component" value="Unassembled WGS sequence"/>
</dbReference>
<name>A0A368G2H1_ANCCA</name>
<reference evidence="1 2" key="1">
    <citation type="submission" date="2014-10" db="EMBL/GenBank/DDBJ databases">
        <title>Draft genome of the hookworm Ancylostoma caninum.</title>
        <authorList>
            <person name="Mitreva M."/>
        </authorList>
    </citation>
    <scope>NUCLEOTIDE SEQUENCE [LARGE SCALE GENOMIC DNA]</scope>
    <source>
        <strain evidence="1 2">Baltimore</strain>
    </source>
</reference>
<keyword evidence="2" id="KW-1185">Reference proteome</keyword>
<dbReference type="EMBL" id="JOJR01000384">
    <property type="protein sequence ID" value="RCN38644.1"/>
    <property type="molecule type" value="Genomic_DNA"/>
</dbReference>
<comment type="caution">
    <text evidence="1">The sequence shown here is derived from an EMBL/GenBank/DDBJ whole genome shotgun (WGS) entry which is preliminary data.</text>
</comment>
<evidence type="ECO:0000313" key="2">
    <source>
        <dbReference type="Proteomes" id="UP000252519"/>
    </source>
</evidence>
<gene>
    <name evidence="1" type="ORF">ANCCAN_15433</name>
</gene>